<dbReference type="GO" id="GO:0005524">
    <property type="term" value="F:ATP binding"/>
    <property type="evidence" value="ECO:0007669"/>
    <property type="project" value="UniProtKB-KW"/>
</dbReference>
<dbReference type="InterPro" id="IPR003593">
    <property type="entry name" value="AAA+_ATPase"/>
</dbReference>
<name>A0A4P6YRL5_9LACO</name>
<dbReference type="AlphaFoldDB" id="A0A4P6YRL5"/>
<reference evidence="6" key="1">
    <citation type="submission" date="2019-03" db="EMBL/GenBank/DDBJ databases">
        <title>Weissella sp. 26KH-42 Genome sequencing.</title>
        <authorList>
            <person name="Heo J."/>
            <person name="Kim S.-J."/>
            <person name="Kim J.-S."/>
            <person name="Hong S.-B."/>
            <person name="Kwon S.-W."/>
        </authorList>
    </citation>
    <scope>NUCLEOTIDE SEQUENCE [LARGE SCALE GENOMIC DNA]</scope>
    <source>
        <strain evidence="6">26KH-42</strain>
    </source>
</reference>
<evidence type="ECO:0000256" key="3">
    <source>
        <dbReference type="ARBA" id="ARBA00022840"/>
    </source>
</evidence>
<proteinExistence type="predicted"/>
<dbReference type="EMBL" id="CP037940">
    <property type="protein sequence ID" value="QBO35261.1"/>
    <property type="molecule type" value="Genomic_DNA"/>
</dbReference>
<keyword evidence="6" id="KW-1185">Reference proteome</keyword>
<gene>
    <name evidence="5" type="ORF">EQG49_01685</name>
</gene>
<dbReference type="PANTHER" id="PTHR42781">
    <property type="entry name" value="SPERMIDINE/PUTRESCINE IMPORT ATP-BINDING PROTEIN POTA"/>
    <property type="match status" value="1"/>
</dbReference>
<accession>A0A4P6YRL5</accession>
<dbReference type="Gene3D" id="3.40.50.300">
    <property type="entry name" value="P-loop containing nucleotide triphosphate hydrolases"/>
    <property type="match status" value="1"/>
</dbReference>
<dbReference type="Pfam" id="PF00005">
    <property type="entry name" value="ABC_tran"/>
    <property type="match status" value="1"/>
</dbReference>
<dbReference type="InterPro" id="IPR050093">
    <property type="entry name" value="ABC_SmlMolc_Importer"/>
</dbReference>
<protein>
    <submittedName>
        <fullName evidence="5">ATP-binding cassette domain-containing protein</fullName>
    </submittedName>
</protein>
<dbReference type="RefSeq" id="WP_133362341.1">
    <property type="nucleotide sequence ID" value="NZ_CP037940.1"/>
</dbReference>
<feature type="domain" description="ABC transporter" evidence="4">
    <location>
        <begin position="9"/>
        <end position="234"/>
    </location>
</feature>
<keyword evidence="1" id="KW-0813">Transport</keyword>
<dbReference type="InterPro" id="IPR027417">
    <property type="entry name" value="P-loop_NTPase"/>
</dbReference>
<dbReference type="SUPFAM" id="SSF52540">
    <property type="entry name" value="P-loop containing nucleoside triphosphate hydrolases"/>
    <property type="match status" value="1"/>
</dbReference>
<dbReference type="GO" id="GO:0016887">
    <property type="term" value="F:ATP hydrolysis activity"/>
    <property type="evidence" value="ECO:0007669"/>
    <property type="project" value="InterPro"/>
</dbReference>
<keyword evidence="2" id="KW-0547">Nucleotide-binding</keyword>
<evidence type="ECO:0000259" key="4">
    <source>
        <dbReference type="PROSITE" id="PS50893"/>
    </source>
</evidence>
<dbReference type="KEGG" id="wei:EQG49_01685"/>
<organism evidence="5 6">
    <name type="scientific">Periweissella cryptocerci</name>
    <dbReference type="NCBI Taxonomy" id="2506420"/>
    <lineage>
        <taxon>Bacteria</taxon>
        <taxon>Bacillati</taxon>
        <taxon>Bacillota</taxon>
        <taxon>Bacilli</taxon>
        <taxon>Lactobacillales</taxon>
        <taxon>Lactobacillaceae</taxon>
        <taxon>Periweissella</taxon>
    </lineage>
</organism>
<evidence type="ECO:0000313" key="5">
    <source>
        <dbReference type="EMBL" id="QBO35261.1"/>
    </source>
</evidence>
<dbReference type="PANTHER" id="PTHR42781:SF8">
    <property type="entry name" value="BICARBONATE TRANSPORT ATP-BINDING PROTEIN CMPC"/>
    <property type="match status" value="1"/>
</dbReference>
<sequence length="235" mass="25644">MSTLNNANLQLNNITVNSDKKKILADFSVTFPVGQITTIIGASGVGKTTLLNVVAGLRDFASGTMTLNGQPFIPKEHVMALVPQDYGLLPWETATQAVINALKITKQPINQTVITQLFEKLSIMDLKTKYPHEMSGGQQQRVSLARGFAVAADVLLMDEPFSALDTNTREQIQTLFMDTWQMKPGTTLFITHDIQEAILLGQQILVLTPTGAEMITHPEQEADLVARLKAVIGNG</sequence>
<dbReference type="InterPro" id="IPR003439">
    <property type="entry name" value="ABC_transporter-like_ATP-bd"/>
</dbReference>
<evidence type="ECO:0000313" key="6">
    <source>
        <dbReference type="Proteomes" id="UP000292886"/>
    </source>
</evidence>
<evidence type="ECO:0000256" key="1">
    <source>
        <dbReference type="ARBA" id="ARBA00022448"/>
    </source>
</evidence>
<dbReference type="Proteomes" id="UP000292886">
    <property type="component" value="Chromosome"/>
</dbReference>
<dbReference type="PROSITE" id="PS50893">
    <property type="entry name" value="ABC_TRANSPORTER_2"/>
    <property type="match status" value="1"/>
</dbReference>
<dbReference type="PROSITE" id="PS00211">
    <property type="entry name" value="ABC_TRANSPORTER_1"/>
    <property type="match status" value="1"/>
</dbReference>
<evidence type="ECO:0000256" key="2">
    <source>
        <dbReference type="ARBA" id="ARBA00022741"/>
    </source>
</evidence>
<keyword evidence="3 5" id="KW-0067">ATP-binding</keyword>
<dbReference type="InterPro" id="IPR017871">
    <property type="entry name" value="ABC_transporter-like_CS"/>
</dbReference>
<dbReference type="SMART" id="SM00382">
    <property type="entry name" value="AAA"/>
    <property type="match status" value="1"/>
</dbReference>
<dbReference type="OrthoDB" id="9802264at2"/>